<name>A0A699U0U5_TANCI</name>
<proteinExistence type="predicted"/>
<feature type="non-terminal residue" evidence="1">
    <location>
        <position position="1"/>
    </location>
</feature>
<protein>
    <submittedName>
        <fullName evidence="1">Uncharacterized protein</fullName>
    </submittedName>
</protein>
<gene>
    <name evidence="1" type="ORF">Tci_886947</name>
</gene>
<reference evidence="1" key="1">
    <citation type="journal article" date="2019" name="Sci. Rep.">
        <title>Draft genome of Tanacetum cinerariifolium, the natural source of mosquito coil.</title>
        <authorList>
            <person name="Yamashiro T."/>
            <person name="Shiraishi A."/>
            <person name="Satake H."/>
            <person name="Nakayama K."/>
        </authorList>
    </citation>
    <scope>NUCLEOTIDE SEQUENCE</scope>
</reference>
<dbReference type="EMBL" id="BKCJ011283277">
    <property type="protein sequence ID" value="GFD14978.1"/>
    <property type="molecule type" value="Genomic_DNA"/>
</dbReference>
<comment type="caution">
    <text evidence="1">The sequence shown here is derived from an EMBL/GenBank/DDBJ whole genome shotgun (WGS) entry which is preliminary data.</text>
</comment>
<sequence>TEHDAENKTEEAEQVYGLMAGFESDFAVPTGTADGGVNPAAIEFAMMGNSPKAKLEKKEWEVKFVESLA</sequence>
<evidence type="ECO:0000313" key="1">
    <source>
        <dbReference type="EMBL" id="GFD14978.1"/>
    </source>
</evidence>
<dbReference type="AlphaFoldDB" id="A0A699U0U5"/>
<accession>A0A699U0U5</accession>
<feature type="non-terminal residue" evidence="1">
    <location>
        <position position="69"/>
    </location>
</feature>
<organism evidence="1">
    <name type="scientific">Tanacetum cinerariifolium</name>
    <name type="common">Dalmatian daisy</name>
    <name type="synonym">Chrysanthemum cinerariifolium</name>
    <dbReference type="NCBI Taxonomy" id="118510"/>
    <lineage>
        <taxon>Eukaryota</taxon>
        <taxon>Viridiplantae</taxon>
        <taxon>Streptophyta</taxon>
        <taxon>Embryophyta</taxon>
        <taxon>Tracheophyta</taxon>
        <taxon>Spermatophyta</taxon>
        <taxon>Magnoliopsida</taxon>
        <taxon>eudicotyledons</taxon>
        <taxon>Gunneridae</taxon>
        <taxon>Pentapetalae</taxon>
        <taxon>asterids</taxon>
        <taxon>campanulids</taxon>
        <taxon>Asterales</taxon>
        <taxon>Asteraceae</taxon>
        <taxon>Asteroideae</taxon>
        <taxon>Anthemideae</taxon>
        <taxon>Anthemidinae</taxon>
        <taxon>Tanacetum</taxon>
    </lineage>
</organism>